<dbReference type="GO" id="GO:0009002">
    <property type="term" value="F:serine-type D-Ala-D-Ala carboxypeptidase activity"/>
    <property type="evidence" value="ECO:0007669"/>
    <property type="project" value="UniProtKB-EC"/>
</dbReference>
<feature type="transmembrane region" description="Helical" evidence="16">
    <location>
        <begin position="37"/>
        <end position="57"/>
    </location>
</feature>
<evidence type="ECO:0000256" key="2">
    <source>
        <dbReference type="ARBA" id="ARBA00007090"/>
    </source>
</evidence>
<dbReference type="GO" id="GO:0008955">
    <property type="term" value="F:peptidoglycan glycosyltransferase activity"/>
    <property type="evidence" value="ECO:0007669"/>
    <property type="project" value="UniProtKB-EC"/>
</dbReference>
<name>A0A7X4K7T2_9SPHN</name>
<keyword evidence="8" id="KW-0378">Hydrolase</keyword>
<evidence type="ECO:0000256" key="8">
    <source>
        <dbReference type="ARBA" id="ARBA00022801"/>
    </source>
</evidence>
<comment type="similarity">
    <text evidence="3">In the N-terminal section; belongs to the glycosyltransferase 51 family.</text>
</comment>
<comment type="caution">
    <text evidence="19">The sequence shown here is derived from an EMBL/GenBank/DDBJ whole genome shotgun (WGS) entry which is preliminary data.</text>
</comment>
<evidence type="ECO:0000256" key="1">
    <source>
        <dbReference type="ARBA" id="ARBA00004752"/>
    </source>
</evidence>
<evidence type="ECO:0000256" key="4">
    <source>
        <dbReference type="ARBA" id="ARBA00022645"/>
    </source>
</evidence>
<comment type="catalytic activity">
    <reaction evidence="14">
        <text>[GlcNAc-(1-&gt;4)-Mur2Ac(oyl-L-Ala-gamma-D-Glu-L-Lys-D-Ala-D-Ala)](n)-di-trans,octa-cis-undecaprenyl diphosphate + beta-D-GlcNAc-(1-&gt;4)-Mur2Ac(oyl-L-Ala-gamma-D-Glu-L-Lys-D-Ala-D-Ala)-di-trans,octa-cis-undecaprenyl diphosphate = [GlcNAc-(1-&gt;4)-Mur2Ac(oyl-L-Ala-gamma-D-Glu-L-Lys-D-Ala-D-Ala)](n+1)-di-trans,octa-cis-undecaprenyl diphosphate + di-trans,octa-cis-undecaprenyl diphosphate + H(+)</text>
        <dbReference type="Rhea" id="RHEA:23708"/>
        <dbReference type="Rhea" id="RHEA-COMP:9602"/>
        <dbReference type="Rhea" id="RHEA-COMP:9603"/>
        <dbReference type="ChEBI" id="CHEBI:15378"/>
        <dbReference type="ChEBI" id="CHEBI:58405"/>
        <dbReference type="ChEBI" id="CHEBI:60033"/>
        <dbReference type="ChEBI" id="CHEBI:78435"/>
        <dbReference type="EC" id="2.4.99.28"/>
    </reaction>
</comment>
<evidence type="ECO:0000256" key="7">
    <source>
        <dbReference type="ARBA" id="ARBA00022679"/>
    </source>
</evidence>
<dbReference type="GO" id="GO:0008658">
    <property type="term" value="F:penicillin binding"/>
    <property type="evidence" value="ECO:0007669"/>
    <property type="project" value="InterPro"/>
</dbReference>
<keyword evidence="7" id="KW-0808">Transferase</keyword>
<dbReference type="GO" id="GO:0071555">
    <property type="term" value="P:cell wall organization"/>
    <property type="evidence" value="ECO:0007669"/>
    <property type="project" value="UniProtKB-KW"/>
</dbReference>
<keyword evidence="12" id="KW-0961">Cell wall biogenesis/degradation</keyword>
<dbReference type="InterPro" id="IPR036950">
    <property type="entry name" value="PBP_transglycosylase"/>
</dbReference>
<keyword evidence="9" id="KW-0133">Cell shape</keyword>
<dbReference type="GO" id="GO:0030288">
    <property type="term" value="C:outer membrane-bounded periplasmic space"/>
    <property type="evidence" value="ECO:0007669"/>
    <property type="project" value="TreeGrafter"/>
</dbReference>
<comment type="similarity">
    <text evidence="2">In the C-terminal section; belongs to the transpeptidase family.</text>
</comment>
<protein>
    <submittedName>
        <fullName evidence="19">Penicillin-binding protein</fullName>
    </submittedName>
</protein>
<evidence type="ECO:0000256" key="5">
    <source>
        <dbReference type="ARBA" id="ARBA00022670"/>
    </source>
</evidence>
<comment type="pathway">
    <text evidence="1">Cell wall biogenesis; peptidoglycan biosynthesis.</text>
</comment>
<dbReference type="Proteomes" id="UP000465810">
    <property type="component" value="Unassembled WGS sequence"/>
</dbReference>
<evidence type="ECO:0000256" key="14">
    <source>
        <dbReference type="ARBA" id="ARBA00049902"/>
    </source>
</evidence>
<organism evidence="19 20">
    <name type="scientific">Novosphingobium silvae</name>
    <dbReference type="NCBI Taxonomy" id="2692619"/>
    <lineage>
        <taxon>Bacteria</taxon>
        <taxon>Pseudomonadati</taxon>
        <taxon>Pseudomonadota</taxon>
        <taxon>Alphaproteobacteria</taxon>
        <taxon>Sphingomonadales</taxon>
        <taxon>Sphingomonadaceae</taxon>
        <taxon>Novosphingobium</taxon>
    </lineage>
</organism>
<dbReference type="InterPro" id="IPR050396">
    <property type="entry name" value="Glycosyltr_51/Transpeptidase"/>
</dbReference>
<dbReference type="EMBL" id="WVTD01000008">
    <property type="protein sequence ID" value="MYL98559.1"/>
    <property type="molecule type" value="Genomic_DNA"/>
</dbReference>
<dbReference type="GO" id="GO:0009252">
    <property type="term" value="P:peptidoglycan biosynthetic process"/>
    <property type="evidence" value="ECO:0007669"/>
    <property type="project" value="UniProtKB-UniPathway"/>
</dbReference>
<dbReference type="SUPFAM" id="SSF56601">
    <property type="entry name" value="beta-lactamase/transpeptidase-like"/>
    <property type="match status" value="1"/>
</dbReference>
<dbReference type="Gene3D" id="1.10.3810.10">
    <property type="entry name" value="Biosynthetic peptidoglycan transglycosylase-like"/>
    <property type="match status" value="1"/>
</dbReference>
<feature type="domain" description="Glycosyl transferase family 51" evidence="18">
    <location>
        <begin position="92"/>
        <end position="253"/>
    </location>
</feature>
<keyword evidence="10" id="KW-0573">Peptidoglycan synthesis</keyword>
<dbReference type="FunFam" id="1.10.3810.10:FF:000001">
    <property type="entry name" value="Penicillin-binding protein 1A"/>
    <property type="match status" value="1"/>
</dbReference>
<dbReference type="RefSeq" id="WP_160986193.1">
    <property type="nucleotide sequence ID" value="NZ_WVTD01000008.1"/>
</dbReference>
<dbReference type="GO" id="GO:0008360">
    <property type="term" value="P:regulation of cell shape"/>
    <property type="evidence" value="ECO:0007669"/>
    <property type="project" value="UniProtKB-KW"/>
</dbReference>
<evidence type="ECO:0000256" key="11">
    <source>
        <dbReference type="ARBA" id="ARBA00023268"/>
    </source>
</evidence>
<evidence type="ECO:0000256" key="9">
    <source>
        <dbReference type="ARBA" id="ARBA00022960"/>
    </source>
</evidence>
<dbReference type="Gene3D" id="3.40.710.10">
    <property type="entry name" value="DD-peptidase/beta-lactamase superfamily"/>
    <property type="match status" value="1"/>
</dbReference>
<dbReference type="InterPro" id="IPR023346">
    <property type="entry name" value="Lysozyme-like_dom_sf"/>
</dbReference>
<dbReference type="PANTHER" id="PTHR32282">
    <property type="entry name" value="BINDING PROTEIN TRANSPEPTIDASE, PUTATIVE-RELATED"/>
    <property type="match status" value="1"/>
</dbReference>
<reference evidence="19 20" key="1">
    <citation type="submission" date="2019-12" db="EMBL/GenBank/DDBJ databases">
        <authorList>
            <person name="Feng G."/>
            <person name="Zhu H."/>
        </authorList>
    </citation>
    <scope>NUCLEOTIDE SEQUENCE [LARGE SCALE GENOMIC DNA]</scope>
    <source>
        <strain evidence="19 20">FGD1</strain>
    </source>
</reference>
<accession>A0A7X4K7T2</accession>
<feature type="region of interest" description="Disordered" evidence="15">
    <location>
        <begin position="654"/>
        <end position="673"/>
    </location>
</feature>
<dbReference type="InterPro" id="IPR001460">
    <property type="entry name" value="PCN-bd_Tpept"/>
</dbReference>
<dbReference type="SUPFAM" id="SSF53955">
    <property type="entry name" value="Lysozyme-like"/>
    <property type="match status" value="1"/>
</dbReference>
<dbReference type="AlphaFoldDB" id="A0A7X4K7T2"/>
<dbReference type="Pfam" id="PF00912">
    <property type="entry name" value="Transgly"/>
    <property type="match status" value="1"/>
</dbReference>
<dbReference type="InterPro" id="IPR001264">
    <property type="entry name" value="Glyco_trans_51"/>
</dbReference>
<dbReference type="UniPathway" id="UPA00219"/>
<dbReference type="GO" id="GO:0006508">
    <property type="term" value="P:proteolysis"/>
    <property type="evidence" value="ECO:0007669"/>
    <property type="project" value="UniProtKB-KW"/>
</dbReference>
<evidence type="ECO:0000256" key="15">
    <source>
        <dbReference type="SAM" id="MobiDB-lite"/>
    </source>
</evidence>
<dbReference type="InterPro" id="IPR012338">
    <property type="entry name" value="Beta-lactam/transpept-like"/>
</dbReference>
<keyword evidence="16" id="KW-1133">Transmembrane helix</keyword>
<evidence type="ECO:0000259" key="17">
    <source>
        <dbReference type="Pfam" id="PF00905"/>
    </source>
</evidence>
<evidence type="ECO:0000256" key="16">
    <source>
        <dbReference type="SAM" id="Phobius"/>
    </source>
</evidence>
<gene>
    <name evidence="19" type="ORF">GR702_12365</name>
</gene>
<proteinExistence type="inferred from homology"/>
<evidence type="ECO:0000256" key="13">
    <source>
        <dbReference type="ARBA" id="ARBA00034000"/>
    </source>
</evidence>
<dbReference type="PANTHER" id="PTHR32282:SF33">
    <property type="entry name" value="PEPTIDOGLYCAN GLYCOSYLTRANSFERASE"/>
    <property type="match status" value="1"/>
</dbReference>
<evidence type="ECO:0000259" key="18">
    <source>
        <dbReference type="Pfam" id="PF00912"/>
    </source>
</evidence>
<keyword evidence="16" id="KW-0812">Transmembrane</keyword>
<evidence type="ECO:0000256" key="12">
    <source>
        <dbReference type="ARBA" id="ARBA00023316"/>
    </source>
</evidence>
<evidence type="ECO:0000256" key="10">
    <source>
        <dbReference type="ARBA" id="ARBA00022984"/>
    </source>
</evidence>
<keyword evidence="6" id="KW-0328">Glycosyltransferase</keyword>
<feature type="domain" description="Penicillin-binding protein transpeptidase" evidence="17">
    <location>
        <begin position="334"/>
        <end position="591"/>
    </location>
</feature>
<keyword evidence="16" id="KW-0472">Membrane</keyword>
<evidence type="ECO:0000256" key="6">
    <source>
        <dbReference type="ARBA" id="ARBA00022676"/>
    </source>
</evidence>
<dbReference type="Pfam" id="PF00905">
    <property type="entry name" value="Transpeptidase"/>
    <property type="match status" value="1"/>
</dbReference>
<keyword evidence="20" id="KW-1185">Reference proteome</keyword>
<evidence type="ECO:0000313" key="19">
    <source>
        <dbReference type="EMBL" id="MYL98559.1"/>
    </source>
</evidence>
<comment type="catalytic activity">
    <reaction evidence="13">
        <text>Preferential cleavage: (Ac)2-L-Lys-D-Ala-|-D-Ala. Also transpeptidation of peptidyl-alanyl moieties that are N-acyl substituents of D-alanine.</text>
        <dbReference type="EC" id="3.4.16.4"/>
    </reaction>
</comment>
<evidence type="ECO:0000256" key="3">
    <source>
        <dbReference type="ARBA" id="ARBA00007739"/>
    </source>
</evidence>
<feature type="region of interest" description="Disordered" evidence="15">
    <location>
        <begin position="596"/>
        <end position="635"/>
    </location>
</feature>
<keyword evidence="4" id="KW-0121">Carboxypeptidase</keyword>
<keyword evidence="11" id="KW-0511">Multifunctional enzyme</keyword>
<sequence>MELSGHVIAEPVRPEEPVAPGVVAATARDRRSIWKRVRLGIAILLFLFIGAVGYLAITAPLSKSLQPIAPPEITLLAADGTPIARNGAIIDAPVSVSRLPPHVVEAFLAIEDRRFYQHWGIDPRGIARAAWSNLTGRSTQGGSTITQQLAKFTFLTAERSLSRKARELLIAFWLEAWLTKDEILERYLSNAYFGDNTYGLRAASMHYFHRQPEKLTAGQGALLAGLMKAPSRLAPTNNFAASEKRMRLVLHTMVEAGYMTARQARAVATPKLDVRQRSELPTGTYFADWALPQARQIEAAGYAGQTYRTTLDSRLQAAAHRAIRQGGAGRAQVALVAMRRNGEVVAMVGGKDYSESPFNRVTQARRQPGSTFKLFVYLAALKSGMSPDDTIANTPIETGSYRPQNAGGVYSPVITLREAFARSSNVAAVRLFSQVGDEAVIDVARRFGIKAPLPAGDPSLALGTASMTLLELTAAYAGVAANSFPVAPRAFPVPEAGWFDWLLDGKRSLSSRNHAAIEEMLRATINRGTGRGAMLRGPNFGKTGTSQENRDALFVGYSGDLVVGVWVGNDDNSPLRGISGGTVPARIWRDFMRSALGERSPPPARPANPQGPVQPLDVPEVSDIPVGQDSHVRIEDGQAVLSTKVEGVPLDVRLDSDGLNISPAATPSVPPSP</sequence>
<keyword evidence="5" id="KW-0645">Protease</keyword>
<evidence type="ECO:0000313" key="20">
    <source>
        <dbReference type="Proteomes" id="UP000465810"/>
    </source>
</evidence>